<dbReference type="Proteomes" id="UP001374535">
    <property type="component" value="Chromosome 9"/>
</dbReference>
<dbReference type="AlphaFoldDB" id="A0AAQ3RNR0"/>
<gene>
    <name evidence="3" type="ORF">V8G54_030546</name>
</gene>
<feature type="compositionally biased region" description="Basic residues" evidence="1">
    <location>
        <begin position="1"/>
        <end position="11"/>
    </location>
</feature>
<feature type="domain" description="Reverse transcriptase Ty1/copia-type" evidence="2">
    <location>
        <begin position="444"/>
        <end position="539"/>
    </location>
</feature>
<dbReference type="EMBL" id="CP144692">
    <property type="protein sequence ID" value="WVY98395.1"/>
    <property type="molecule type" value="Genomic_DNA"/>
</dbReference>
<proteinExistence type="predicted"/>
<keyword evidence="4" id="KW-1185">Reference proteome</keyword>
<organism evidence="3 4">
    <name type="scientific">Vigna mungo</name>
    <name type="common">Black gram</name>
    <name type="synonym">Phaseolus mungo</name>
    <dbReference type="NCBI Taxonomy" id="3915"/>
    <lineage>
        <taxon>Eukaryota</taxon>
        <taxon>Viridiplantae</taxon>
        <taxon>Streptophyta</taxon>
        <taxon>Embryophyta</taxon>
        <taxon>Tracheophyta</taxon>
        <taxon>Spermatophyta</taxon>
        <taxon>Magnoliopsida</taxon>
        <taxon>eudicotyledons</taxon>
        <taxon>Gunneridae</taxon>
        <taxon>Pentapetalae</taxon>
        <taxon>rosids</taxon>
        <taxon>fabids</taxon>
        <taxon>Fabales</taxon>
        <taxon>Fabaceae</taxon>
        <taxon>Papilionoideae</taxon>
        <taxon>50 kb inversion clade</taxon>
        <taxon>NPAAA clade</taxon>
        <taxon>indigoferoid/millettioid clade</taxon>
        <taxon>Phaseoleae</taxon>
        <taxon>Vigna</taxon>
    </lineage>
</organism>
<evidence type="ECO:0000313" key="4">
    <source>
        <dbReference type="Proteomes" id="UP001374535"/>
    </source>
</evidence>
<sequence>MADHSRRRRRRSEASESSTRQHDATIEGWLSDEKDQQSFSQFWKERKVLKQKFIDLSWYTSYSFTFPNLIIEQGLQHLMELRGRYCPDLVCVFYFNLKVHDDIFHTRVKGIDIVLDNDIWITVAKVPDSQMVPNNFAQFNKIMVYESFLHNPRQHHNTRLSLVRGLKMEEQLLHDLLSIPLNWPYLLQSIMYKAKRLDAAPLPYPLLVSRIYEYKGVNVSNEHYETQGNSYVHSDDVDDQADEDDDEDIHMPDPTHVAGPSQVHEEYNLESLSRQMSRMTRLQHEMMTIQNTRREEICTHLKSLDERISGLEIHFDNNDCVVTKAKETLVCKALKCYCGDKEIIDSSLEHLRRCLEEYCPSCSDIIEVPQIAKNDNIDQVVDEKRCTRIKRPTISSDYEVYLQESNYNIRAENDPETFSQAMSSKESNLWHNAMKDEMDSMSSNQVWDLVELRNGLKPIGCRWVFKTKKDSHGNIERYKARLVAKGFTQREGIDYKETFSPVSKKDFLRIIMALVAHFDFELHQMDVKTTFLNGDLEEEKVSGSKICFLVLYVDDILLATNDNGMLYEVKQFLSKNFDMKDMGVTSYVTGIKIHRERSRGILGLSQLKRLISINQCPKNDLEQEQMKNIPYASVVGSLMYAQVCTRPHIAFAVGVLGRYRSILVLTIRKLQRKKSTFGYVFMLACGVTLTTASTMEAEFVSCFEATSHGVWLKSFISGLRILDLIVRPPKFTELMIVDPLTKGMPPKNFKDHAM</sequence>
<dbReference type="PANTHER" id="PTHR11439:SF467">
    <property type="entry name" value="INTEGRASE CATALYTIC DOMAIN-CONTAINING PROTEIN"/>
    <property type="match status" value="1"/>
</dbReference>
<evidence type="ECO:0000313" key="3">
    <source>
        <dbReference type="EMBL" id="WVY98395.1"/>
    </source>
</evidence>
<dbReference type="InterPro" id="IPR043502">
    <property type="entry name" value="DNA/RNA_pol_sf"/>
</dbReference>
<protein>
    <recommendedName>
        <fullName evidence="2">Reverse transcriptase Ty1/copia-type domain-containing protein</fullName>
    </recommendedName>
</protein>
<dbReference type="InterPro" id="IPR013103">
    <property type="entry name" value="RVT_2"/>
</dbReference>
<feature type="compositionally biased region" description="Acidic residues" evidence="1">
    <location>
        <begin position="236"/>
        <end position="248"/>
    </location>
</feature>
<feature type="domain" description="Reverse transcriptase Ty1/copia-type" evidence="2">
    <location>
        <begin position="543"/>
        <end position="609"/>
    </location>
</feature>
<evidence type="ECO:0000256" key="1">
    <source>
        <dbReference type="SAM" id="MobiDB-lite"/>
    </source>
</evidence>
<evidence type="ECO:0000259" key="2">
    <source>
        <dbReference type="Pfam" id="PF07727"/>
    </source>
</evidence>
<dbReference type="SUPFAM" id="SSF56672">
    <property type="entry name" value="DNA/RNA polymerases"/>
    <property type="match status" value="1"/>
</dbReference>
<reference evidence="3 4" key="1">
    <citation type="journal article" date="2023" name="Life. Sci Alliance">
        <title>Evolutionary insights into 3D genome organization and epigenetic landscape of Vigna mungo.</title>
        <authorList>
            <person name="Junaid A."/>
            <person name="Singh B."/>
            <person name="Bhatia S."/>
        </authorList>
    </citation>
    <scope>NUCLEOTIDE SEQUENCE [LARGE SCALE GENOMIC DNA]</scope>
    <source>
        <strain evidence="3">Urdbean</strain>
    </source>
</reference>
<name>A0AAQ3RNR0_VIGMU</name>
<feature type="region of interest" description="Disordered" evidence="1">
    <location>
        <begin position="228"/>
        <end position="261"/>
    </location>
</feature>
<accession>A0AAQ3RNR0</accession>
<dbReference type="Pfam" id="PF07727">
    <property type="entry name" value="RVT_2"/>
    <property type="match status" value="2"/>
</dbReference>
<feature type="region of interest" description="Disordered" evidence="1">
    <location>
        <begin position="1"/>
        <end position="25"/>
    </location>
</feature>
<dbReference type="PANTHER" id="PTHR11439">
    <property type="entry name" value="GAG-POL-RELATED RETROTRANSPOSON"/>
    <property type="match status" value="1"/>
</dbReference>